<gene>
    <name evidence="7" type="ORF">JI746_08675</name>
</gene>
<keyword evidence="2 5" id="KW-0812">Transmembrane</keyword>
<keyword evidence="8" id="KW-1185">Reference proteome</keyword>
<dbReference type="PANTHER" id="PTHR32322:SF9">
    <property type="entry name" value="AMINO-ACID METABOLITE EFFLUX PUMP-RELATED"/>
    <property type="match status" value="1"/>
</dbReference>
<accession>A0ABS1JLS8</accession>
<evidence type="ECO:0000259" key="6">
    <source>
        <dbReference type="Pfam" id="PF00892"/>
    </source>
</evidence>
<feature type="domain" description="EamA" evidence="6">
    <location>
        <begin position="1"/>
        <end position="107"/>
    </location>
</feature>
<dbReference type="InterPro" id="IPR037185">
    <property type="entry name" value="EmrE-like"/>
</dbReference>
<protein>
    <submittedName>
        <fullName evidence="7">EamA family transporter</fullName>
    </submittedName>
</protein>
<dbReference type="InterPro" id="IPR000620">
    <property type="entry name" value="EamA_dom"/>
</dbReference>
<sequence>MKVGLASFTPFQLGVGRFLFAFLPLALVLRPPSTRARWVFAFGLTQGIGQFGFLFLALQVGMTAALASVLLQTQVFFSAFLGASLLRERIGTGLKIGMLFAGAGLACFAAQVWQAPANGPVTGAGLALTLVAAVLWSVSNIVVRKARQEATAFAPLSFVVWSSGVSVLPFAALSWLFDPPGASAKWSQAPWQGWAAIAFLGWAASDLGYSLWTGLLKRFPASRVAPFSLGVPVIGLLAGIALLHEPVAPLQWFGALFVLAALASVMLAGGAAALAAWLFSAAARQRGKAPAGK</sequence>
<proteinExistence type="predicted"/>
<evidence type="ECO:0000256" key="5">
    <source>
        <dbReference type="SAM" id="Phobius"/>
    </source>
</evidence>
<comment type="caution">
    <text evidence="7">The sequence shown here is derived from an EMBL/GenBank/DDBJ whole genome shotgun (WGS) entry which is preliminary data.</text>
</comment>
<evidence type="ECO:0000256" key="4">
    <source>
        <dbReference type="ARBA" id="ARBA00023136"/>
    </source>
</evidence>
<feature type="transmembrane region" description="Helical" evidence="5">
    <location>
        <begin position="155"/>
        <end position="177"/>
    </location>
</feature>
<feature type="transmembrane region" description="Helical" evidence="5">
    <location>
        <begin position="12"/>
        <end position="29"/>
    </location>
</feature>
<feature type="transmembrane region" description="Helical" evidence="5">
    <location>
        <begin position="121"/>
        <end position="143"/>
    </location>
</feature>
<evidence type="ECO:0000256" key="3">
    <source>
        <dbReference type="ARBA" id="ARBA00022989"/>
    </source>
</evidence>
<feature type="transmembrane region" description="Helical" evidence="5">
    <location>
        <begin position="64"/>
        <end position="86"/>
    </location>
</feature>
<dbReference type="Pfam" id="PF00892">
    <property type="entry name" value="EamA"/>
    <property type="match status" value="2"/>
</dbReference>
<evidence type="ECO:0000313" key="8">
    <source>
        <dbReference type="Proteomes" id="UP000622707"/>
    </source>
</evidence>
<feature type="transmembrane region" description="Helical" evidence="5">
    <location>
        <begin position="250"/>
        <end position="279"/>
    </location>
</feature>
<dbReference type="PANTHER" id="PTHR32322">
    <property type="entry name" value="INNER MEMBRANE TRANSPORTER"/>
    <property type="match status" value="1"/>
</dbReference>
<feature type="transmembrane region" description="Helical" evidence="5">
    <location>
        <begin position="38"/>
        <end position="58"/>
    </location>
</feature>
<dbReference type="Proteomes" id="UP000622707">
    <property type="component" value="Unassembled WGS sequence"/>
</dbReference>
<dbReference type="Gene3D" id="1.10.3730.20">
    <property type="match status" value="1"/>
</dbReference>
<keyword evidence="3 5" id="KW-1133">Transmembrane helix</keyword>
<comment type="subcellular location">
    <subcellularLocation>
        <location evidence="1">Membrane</location>
        <topology evidence="1">Multi-pass membrane protein</topology>
    </subcellularLocation>
</comment>
<keyword evidence="4 5" id="KW-0472">Membrane</keyword>
<evidence type="ECO:0000313" key="7">
    <source>
        <dbReference type="EMBL" id="MBL0425180.1"/>
    </source>
</evidence>
<evidence type="ECO:0000256" key="1">
    <source>
        <dbReference type="ARBA" id="ARBA00004141"/>
    </source>
</evidence>
<feature type="transmembrane region" description="Helical" evidence="5">
    <location>
        <begin position="98"/>
        <end position="115"/>
    </location>
</feature>
<dbReference type="InterPro" id="IPR050638">
    <property type="entry name" value="AA-Vitamin_Transporters"/>
</dbReference>
<dbReference type="SUPFAM" id="SSF103481">
    <property type="entry name" value="Multidrug resistance efflux transporter EmrE"/>
    <property type="match status" value="2"/>
</dbReference>
<evidence type="ECO:0000256" key="2">
    <source>
        <dbReference type="ARBA" id="ARBA00022692"/>
    </source>
</evidence>
<organism evidence="7 8">
    <name type="scientific">Ramlibacter alkalitolerans</name>
    <dbReference type="NCBI Taxonomy" id="2039631"/>
    <lineage>
        <taxon>Bacteria</taxon>
        <taxon>Pseudomonadati</taxon>
        <taxon>Pseudomonadota</taxon>
        <taxon>Betaproteobacteria</taxon>
        <taxon>Burkholderiales</taxon>
        <taxon>Comamonadaceae</taxon>
        <taxon>Ramlibacter</taxon>
    </lineage>
</organism>
<feature type="domain" description="EamA" evidence="6">
    <location>
        <begin position="125"/>
        <end position="265"/>
    </location>
</feature>
<dbReference type="EMBL" id="JAEQND010000004">
    <property type="protein sequence ID" value="MBL0425180.1"/>
    <property type="molecule type" value="Genomic_DNA"/>
</dbReference>
<name>A0ABS1JLS8_9BURK</name>
<feature type="transmembrane region" description="Helical" evidence="5">
    <location>
        <begin position="189"/>
        <end position="212"/>
    </location>
</feature>
<feature type="transmembrane region" description="Helical" evidence="5">
    <location>
        <begin position="224"/>
        <end position="244"/>
    </location>
</feature>
<reference evidence="7 8" key="1">
    <citation type="journal article" date="2017" name="Int. J. Syst. Evol. Microbiol.">
        <title>Ramlibacter alkalitolerans sp. nov., alkali-tolerant bacterium isolated from soil of ginseng.</title>
        <authorList>
            <person name="Lee D.H."/>
            <person name="Cha C.J."/>
        </authorList>
    </citation>
    <scope>NUCLEOTIDE SEQUENCE [LARGE SCALE GENOMIC DNA]</scope>
    <source>
        <strain evidence="7 8">KACC 19305</strain>
    </source>
</reference>